<feature type="compositionally biased region" description="Pro residues" evidence="24">
    <location>
        <begin position="1529"/>
        <end position="1538"/>
    </location>
</feature>
<dbReference type="GO" id="GO:0032196">
    <property type="term" value="P:transposition"/>
    <property type="evidence" value="ECO:0007669"/>
    <property type="project" value="UniProtKB-KW"/>
</dbReference>
<gene>
    <name evidence="27" type="primary">BQ5605_C023g09718</name>
    <name evidence="27" type="ORF">BQ5605_C023G09718</name>
</gene>
<evidence type="ECO:0000256" key="20">
    <source>
        <dbReference type="ARBA" id="ARBA00023268"/>
    </source>
</evidence>
<evidence type="ECO:0000256" key="14">
    <source>
        <dbReference type="ARBA" id="ARBA00022884"/>
    </source>
</evidence>
<keyword evidence="8" id="KW-0547">Nucleotide-binding</keyword>
<name>A0A2X0PLR8_9BASI</name>
<dbReference type="InterPro" id="IPR057670">
    <property type="entry name" value="SH3_retrovirus"/>
</dbReference>
<dbReference type="CDD" id="cd09272">
    <property type="entry name" value="RNase_HI_RT_Ty1"/>
    <property type="match status" value="1"/>
</dbReference>
<comment type="catalytic activity">
    <reaction evidence="21">
        <text>DNA(n) + a 2'-deoxyribonucleoside 5'-triphosphate = DNA(n+1) + diphosphate</text>
        <dbReference type="Rhea" id="RHEA:22508"/>
        <dbReference type="Rhea" id="RHEA-COMP:17339"/>
        <dbReference type="Rhea" id="RHEA-COMP:17340"/>
        <dbReference type="ChEBI" id="CHEBI:33019"/>
        <dbReference type="ChEBI" id="CHEBI:61560"/>
        <dbReference type="ChEBI" id="CHEBI:173112"/>
        <dbReference type="EC" id="2.7.7.49"/>
    </reaction>
</comment>
<feature type="region of interest" description="Disordered" evidence="24">
    <location>
        <begin position="586"/>
        <end position="676"/>
    </location>
</feature>
<evidence type="ECO:0000256" key="22">
    <source>
        <dbReference type="ARBA" id="ARBA00049244"/>
    </source>
</evidence>
<reference evidence="27 28" key="1">
    <citation type="submission" date="2016-11" db="EMBL/GenBank/DDBJ databases">
        <authorList>
            <person name="Jaros S."/>
            <person name="Januszkiewicz K."/>
            <person name="Wedrychowicz H."/>
        </authorList>
    </citation>
    <scope>NUCLEOTIDE SEQUENCE [LARGE SCALE GENOMIC DNA]</scope>
</reference>
<dbReference type="InterPro" id="IPR039537">
    <property type="entry name" value="Retrotran_Ty1/copia-like"/>
</dbReference>
<evidence type="ECO:0000256" key="5">
    <source>
        <dbReference type="ARBA" id="ARBA00022695"/>
    </source>
</evidence>
<dbReference type="SUPFAM" id="SSF53098">
    <property type="entry name" value="Ribonuclease H-like"/>
    <property type="match status" value="1"/>
</dbReference>
<evidence type="ECO:0000313" key="28">
    <source>
        <dbReference type="Proteomes" id="UP000249464"/>
    </source>
</evidence>
<feature type="region of interest" description="Disordered" evidence="24">
    <location>
        <begin position="1486"/>
        <end position="1576"/>
    </location>
</feature>
<dbReference type="GO" id="GO:0003723">
    <property type="term" value="F:RNA binding"/>
    <property type="evidence" value="ECO:0007669"/>
    <property type="project" value="UniProtKB-KW"/>
</dbReference>
<dbReference type="GO" id="GO:0005634">
    <property type="term" value="C:nucleus"/>
    <property type="evidence" value="ECO:0007669"/>
    <property type="project" value="UniProtKB-ARBA"/>
</dbReference>
<dbReference type="Pfam" id="PF25597">
    <property type="entry name" value="SH3_retrovirus"/>
    <property type="match status" value="1"/>
</dbReference>
<keyword evidence="16" id="KW-0695">RNA-directed DNA polymerase</keyword>
<evidence type="ECO:0000256" key="1">
    <source>
        <dbReference type="ARBA" id="ARBA00002180"/>
    </source>
</evidence>
<keyword evidence="20" id="KW-0511">Multifunctional enzyme</keyword>
<dbReference type="GO" id="GO:0004190">
    <property type="term" value="F:aspartic-type endopeptidase activity"/>
    <property type="evidence" value="ECO:0007669"/>
    <property type="project" value="UniProtKB-KW"/>
</dbReference>
<dbReference type="InterPro" id="IPR001584">
    <property type="entry name" value="Integrase_cat-core"/>
</dbReference>
<evidence type="ECO:0000256" key="10">
    <source>
        <dbReference type="ARBA" id="ARBA00022759"/>
    </source>
</evidence>
<evidence type="ECO:0000256" key="13">
    <source>
        <dbReference type="ARBA" id="ARBA00022842"/>
    </source>
</evidence>
<feature type="compositionally biased region" description="Basic residues" evidence="24">
    <location>
        <begin position="640"/>
        <end position="660"/>
    </location>
</feature>
<keyword evidence="18" id="KW-0917">Virion maturation</keyword>
<dbReference type="GO" id="GO:0003887">
    <property type="term" value="F:DNA-directed DNA polymerase activity"/>
    <property type="evidence" value="ECO:0007669"/>
    <property type="project" value="UniProtKB-KW"/>
</dbReference>
<dbReference type="GO" id="GO:0006508">
    <property type="term" value="P:proteolysis"/>
    <property type="evidence" value="ECO:0007669"/>
    <property type="project" value="UniProtKB-KW"/>
</dbReference>
<keyword evidence="19" id="KW-0233">DNA recombination</keyword>
<dbReference type="Pfam" id="PF22936">
    <property type="entry name" value="Pol_BBD"/>
    <property type="match status" value="1"/>
</dbReference>
<dbReference type="GO" id="GO:0008270">
    <property type="term" value="F:zinc ion binding"/>
    <property type="evidence" value="ECO:0007669"/>
    <property type="project" value="UniProtKB-KW"/>
</dbReference>
<keyword evidence="23" id="KW-0863">Zinc-finger</keyword>
<keyword evidence="14" id="KW-0694">RNA-binding</keyword>
<evidence type="ECO:0000259" key="25">
    <source>
        <dbReference type="PROSITE" id="PS50966"/>
    </source>
</evidence>
<dbReference type="Gene3D" id="3.30.420.10">
    <property type="entry name" value="Ribonuclease H-like superfamily/Ribonuclease H"/>
    <property type="match status" value="1"/>
</dbReference>
<evidence type="ECO:0000256" key="23">
    <source>
        <dbReference type="PROSITE-ProRule" id="PRU00325"/>
    </source>
</evidence>
<keyword evidence="17" id="KW-0239">DNA-directed DNA polymerase</keyword>
<evidence type="ECO:0000256" key="18">
    <source>
        <dbReference type="ARBA" id="ARBA00023113"/>
    </source>
</evidence>
<evidence type="ECO:0000256" key="15">
    <source>
        <dbReference type="ARBA" id="ARBA00022908"/>
    </source>
</evidence>
<dbReference type="Pfam" id="PF14223">
    <property type="entry name" value="Retrotran_gag_2"/>
    <property type="match status" value="1"/>
</dbReference>
<evidence type="ECO:0000256" key="3">
    <source>
        <dbReference type="ARBA" id="ARBA00022612"/>
    </source>
</evidence>
<keyword evidence="12" id="KW-0067">ATP-binding</keyword>
<dbReference type="Pfam" id="PF07727">
    <property type="entry name" value="RVT_2"/>
    <property type="match status" value="1"/>
</dbReference>
<dbReference type="InterPro" id="IPR013103">
    <property type="entry name" value="RVT_2"/>
</dbReference>
<evidence type="ECO:0000259" key="26">
    <source>
        <dbReference type="PROSITE" id="PS50994"/>
    </source>
</evidence>
<comment type="catalytic activity">
    <reaction evidence="22">
        <text>DNA(n) + a 2'-deoxyribonucleoside 5'-triphosphate = DNA(n+1) + diphosphate</text>
        <dbReference type="Rhea" id="RHEA:22508"/>
        <dbReference type="Rhea" id="RHEA-COMP:17339"/>
        <dbReference type="Rhea" id="RHEA-COMP:17340"/>
        <dbReference type="ChEBI" id="CHEBI:33019"/>
        <dbReference type="ChEBI" id="CHEBI:61560"/>
        <dbReference type="ChEBI" id="CHEBI:173112"/>
        <dbReference type="EC" id="2.7.7.7"/>
    </reaction>
</comment>
<keyword evidence="13" id="KW-0460">Magnesium</keyword>
<dbReference type="InterPro" id="IPR054722">
    <property type="entry name" value="PolX-like_BBD"/>
</dbReference>
<accession>A0A2X0PLR8</accession>
<keyword evidence="23" id="KW-0862">Zinc</keyword>
<dbReference type="GO" id="GO:0003964">
    <property type="term" value="F:RNA-directed DNA polymerase activity"/>
    <property type="evidence" value="ECO:0007669"/>
    <property type="project" value="UniProtKB-KW"/>
</dbReference>
<keyword evidence="10" id="KW-0255">Endonuclease</keyword>
<keyword evidence="2" id="KW-0815">Transposition</keyword>
<feature type="region of interest" description="Disordered" evidence="24">
    <location>
        <begin position="2191"/>
        <end position="2210"/>
    </location>
</feature>
<evidence type="ECO:0000256" key="21">
    <source>
        <dbReference type="ARBA" id="ARBA00048173"/>
    </source>
</evidence>
<keyword evidence="11" id="KW-0378">Hydrolase</keyword>
<evidence type="ECO:0000256" key="2">
    <source>
        <dbReference type="ARBA" id="ARBA00022578"/>
    </source>
</evidence>
<keyword evidence="17" id="KW-0808">Transferase</keyword>
<feature type="domain" description="Integrase catalytic" evidence="26">
    <location>
        <begin position="1250"/>
        <end position="1419"/>
    </location>
</feature>
<evidence type="ECO:0000256" key="9">
    <source>
        <dbReference type="ARBA" id="ARBA00022750"/>
    </source>
</evidence>
<dbReference type="Pfam" id="PF00665">
    <property type="entry name" value="rve"/>
    <property type="match status" value="1"/>
</dbReference>
<evidence type="ECO:0000256" key="17">
    <source>
        <dbReference type="ARBA" id="ARBA00022932"/>
    </source>
</evidence>
<organism evidence="27 28">
    <name type="scientific">Microbotryum silenes-dioicae</name>
    <dbReference type="NCBI Taxonomy" id="796604"/>
    <lineage>
        <taxon>Eukaryota</taxon>
        <taxon>Fungi</taxon>
        <taxon>Dikarya</taxon>
        <taxon>Basidiomycota</taxon>
        <taxon>Pucciniomycotina</taxon>
        <taxon>Microbotryomycetes</taxon>
        <taxon>Microbotryales</taxon>
        <taxon>Microbotryaceae</taxon>
        <taxon>Microbotryum</taxon>
    </lineage>
</organism>
<dbReference type="InterPro" id="IPR036397">
    <property type="entry name" value="RNaseH_sf"/>
</dbReference>
<dbReference type="SUPFAM" id="SSF56672">
    <property type="entry name" value="DNA/RNA polymerases"/>
    <property type="match status" value="1"/>
</dbReference>
<keyword evidence="5" id="KW-0548">Nucleotidyltransferase</keyword>
<dbReference type="InterPro" id="IPR043502">
    <property type="entry name" value="DNA/RNA_pol_sf"/>
</dbReference>
<feature type="region of interest" description="Disordered" evidence="24">
    <location>
        <begin position="1599"/>
        <end position="1622"/>
    </location>
</feature>
<dbReference type="InterPro" id="IPR012337">
    <property type="entry name" value="RNaseH-like_sf"/>
</dbReference>
<protein>
    <submittedName>
        <fullName evidence="27">BQ5605_C023g09718 protein</fullName>
    </submittedName>
</protein>
<evidence type="ECO:0000256" key="19">
    <source>
        <dbReference type="ARBA" id="ARBA00023172"/>
    </source>
</evidence>
<dbReference type="InterPro" id="IPR007527">
    <property type="entry name" value="Znf_SWIM"/>
</dbReference>
<dbReference type="PROSITE" id="PS50994">
    <property type="entry name" value="INTEGRASE"/>
    <property type="match status" value="1"/>
</dbReference>
<evidence type="ECO:0000256" key="12">
    <source>
        <dbReference type="ARBA" id="ARBA00022840"/>
    </source>
</evidence>
<evidence type="ECO:0000256" key="4">
    <source>
        <dbReference type="ARBA" id="ARBA00022670"/>
    </source>
</evidence>
<keyword evidence="3" id="KW-1188">Viral release from host cell</keyword>
<evidence type="ECO:0000256" key="7">
    <source>
        <dbReference type="ARBA" id="ARBA00022723"/>
    </source>
</evidence>
<dbReference type="PANTHER" id="PTHR42648">
    <property type="entry name" value="TRANSPOSASE, PUTATIVE-RELATED"/>
    <property type="match status" value="1"/>
</dbReference>
<dbReference type="GO" id="GO:0004519">
    <property type="term" value="F:endonuclease activity"/>
    <property type="evidence" value="ECO:0007669"/>
    <property type="project" value="UniProtKB-KW"/>
</dbReference>
<dbReference type="GO" id="GO:0015074">
    <property type="term" value="P:DNA integration"/>
    <property type="evidence" value="ECO:0007669"/>
    <property type="project" value="UniProtKB-KW"/>
</dbReference>
<dbReference type="GO" id="GO:0005524">
    <property type="term" value="F:ATP binding"/>
    <property type="evidence" value="ECO:0007669"/>
    <property type="project" value="UniProtKB-KW"/>
</dbReference>
<dbReference type="Proteomes" id="UP000249464">
    <property type="component" value="Unassembled WGS sequence"/>
</dbReference>
<keyword evidence="7" id="KW-0479">Metal-binding</keyword>
<evidence type="ECO:0000313" key="27">
    <source>
        <dbReference type="EMBL" id="SGZ24333.1"/>
    </source>
</evidence>
<feature type="domain" description="SWIM-type" evidence="25">
    <location>
        <begin position="502"/>
        <end position="536"/>
    </location>
</feature>
<evidence type="ECO:0000256" key="8">
    <source>
        <dbReference type="ARBA" id="ARBA00022741"/>
    </source>
</evidence>
<feature type="compositionally biased region" description="Acidic residues" evidence="24">
    <location>
        <begin position="590"/>
        <end position="621"/>
    </location>
</feature>
<keyword evidence="9" id="KW-0064">Aspartyl protease</keyword>
<evidence type="ECO:0000256" key="11">
    <source>
        <dbReference type="ARBA" id="ARBA00022801"/>
    </source>
</evidence>
<feature type="compositionally biased region" description="Low complexity" evidence="24">
    <location>
        <begin position="1516"/>
        <end position="1528"/>
    </location>
</feature>
<proteinExistence type="predicted"/>
<keyword evidence="15" id="KW-0229">DNA integration</keyword>
<feature type="compositionally biased region" description="Basic and acidic residues" evidence="24">
    <location>
        <begin position="1492"/>
        <end position="1501"/>
    </location>
</feature>
<keyword evidence="28" id="KW-1185">Reference proteome</keyword>
<comment type="function">
    <text evidence="1">The aspartyl protease (PR) mediates the proteolytic cleavages of the Gag and Gag-Pol polyproteins after assembly of the VLP.</text>
</comment>
<dbReference type="PROSITE" id="PS50966">
    <property type="entry name" value="ZF_SWIM"/>
    <property type="match status" value="1"/>
</dbReference>
<dbReference type="GO" id="GO:0006310">
    <property type="term" value="P:DNA recombination"/>
    <property type="evidence" value="ECO:0007669"/>
    <property type="project" value="UniProtKB-KW"/>
</dbReference>
<sequence>MNQRMSVWEKQNEIILPQYRKVGAKQLRNMFRAKGRQNAQHGSALYSLARTAELRPFTLQIATEPKTRGVAYFQLFNEKTKQPLICVLASLHSIDVLISFATVGNDSGDWSRFVGLDSSWRYLNENRAPLTALVATGLKDKLALGPMLLSSDVKADTLVIYLDTVKRLVEERAAILVRKARENGPNLPGSSPRLPTLLQNAEFILENQWQPPNFMIDKGRTELNALTLYCSHDFEFLMIVVFCIYVTIGKEKHNLNFHIRLCQFHVVQAIIRWSSDWNDGERGNTVRPSRIARKTLVNILYEFRSIIQRFRFIRTEHETDAEATARRSAEFEGKKRAFFEKSDAWIDKEFRSRRKPAANKSDVTKKSELGCNSREEEQLQAKKDNFRAYFNVNWFVQEWIDDGLPLGVSRETINTNNVTERAFKTIQQEHLHGRANKRIDNLVVVLPDNALVYDIWKDVSNAKPDHVLRDTLANSMDIWELGQFRPTEKEGQWVLSLRSMDSSITLDTRAPYCPCRAFKQTGNKCAHLWACDLLVHNGDYHTAMNRIMVAAAAAKAMSDMRDGTKSSKLHDASVEALVDKVLDSKMPSALEDDNEPDEPLSEDELDERDEVDSDVEDEDERAADIADGAEFQPNCSTVKARNRPLQPHRSKKTAKPKLSKSKSNSGVTLEHSGRVDGKATAAIRRLIRDKLNPDQLRPKTSKHTIAEFLSLLQQVMSSTGESDFPNGSGNRLYLKDTQGYKSWSQRAFINLRADKVWDVVNQSIDSLVADYRSTLVIAHATASVAPVEPASSGFSGLGGGGSGSAHSDASPRLTSVQVADKVAEYRERAIRRNDLACKYIANSISEEQMSHLIHLTSAYEMWDTLRGLHSHGRPSRTMDLLNTLAQPYSGDIPFKEFVNKVKIAMTDFQNLGAPLPHWLFAGMLVRSLPAQYDSIVGNLASDIDIHMDWNTFYPKLLMNVEMADSRNKQKESLSARIVDDTSLVARISTTAQKDYSKSYRSRCKALGHERGWRLCPSRNKDASAPASSDSNSNVAAIGVDESALMTYTFPYSRTMPRFPWIIDSGAKVHCVGDKSVLSDVVSEPLKISVADQSQIESPGHGSVTFLTSYGARITIKRVYYMPGAQCGVISIDRLLESMTYAVGPQSNLIFSIRGKSILRSLPGRGFVMDAAPVQPIMSSSPPSMVGANRLTGTCTLMEAHRKLGHQSPAAIVLAVKSGAITGITLKDEKVTPCFSCIQAKSKRSPFSNKSTEAPHALYRVFIDLGFVEHPNHHGDTIYLAIVDQYSTAKWTIVLKDKRAETIIEAWSKFQAESERQTGQKIKRVRSDNGREFDNSLFRALLEKQGIIVEFTAPYTPEQNGQVERLNGSLMGLVRSMLLDSGLPMRFWSDALAVATFVLNRRPHPRIQGKTAIEVLLGKKPSLAHLQPFGSTAFVHVPKERRSKLAPRSIQGVFIGYSGEYNYRVWVQSSKQVYVSRHVTFLETPSVVTSSQDRADASDPVHHSQPPHPPHPPPDVLPSTPTSPVVDPTLPDPQPPPVVPIGVGQQGGYLAVVPRKDDDNDDNDGLDDGPDNYHDAEEPLDGEAEVALAPREGYAIVRTGPNPGQFENVDPSNILPAGSRRRPQPPENILPIISAIMVDVLDTPPMFHDKLSYDAYCAAVFAEEDIEIPKTFEEAMKSPYRNHWSAAMVSELLQFDHHGVFQEVKWHEGIRVLGTIWVYSIKRDANGKIIRFKARLVAQGFAQRPGIDYHDTYAPVARSSTILFLIALAAAQGLYLEQFDFDCAFLNGKMTEDVYVRYPKGWNRPQSPGKCLKLVGSMYGTKQAPREWYRAVNDLMVSRGYMRATADACLYIKHSGISFAIITLYVDDGLIASNNQSFLDSELGSLHKAFQLKRLGPVSYFLGFEIHRTKDYILVHQSKYVRTMLEKFDFASPSKRRAITPMDDRPSLRIDATPFADVSLYQSAVGSLQYASTRCRPDIAIAVRAVAQKNSCPTVDDWAAVKRIFRYLNSTIDLGILYRNSSTTRLMVYSDASFADDPESRRSVGAYASMLAGGVISWQSKQQSMIATSTTEAEILSASSATREAIWLRRLAGDVGIPQAQPTIIQEDNAACIQIAKDPVDHMRTKHFDIAHLFVRERVASGEVELEYCPTHVNAADIMTKPLGFRRFDQLRALLGMVSLVSLTGGSVRSGNGTTQFGKTRGRPRETKFSNSLSSTKDHAAAKRMAAIPEVIDIEELSDDERPPCQLAPLQEGRLPLDIYDTIQPEERRSNVSAVKDIIKRIPNEVQKVDWDVFLDIHAGDHAPGLNLSSLREMANANL</sequence>
<keyword evidence="4" id="KW-0645">Protease</keyword>
<evidence type="ECO:0000256" key="24">
    <source>
        <dbReference type="SAM" id="MobiDB-lite"/>
    </source>
</evidence>
<feature type="compositionally biased region" description="Pro residues" evidence="24">
    <location>
        <begin position="1505"/>
        <end position="1515"/>
    </location>
</feature>
<evidence type="ECO:0000256" key="6">
    <source>
        <dbReference type="ARBA" id="ARBA00022722"/>
    </source>
</evidence>
<dbReference type="PANTHER" id="PTHR42648:SF11">
    <property type="entry name" value="TRANSPOSON TY4-P GAG-POL POLYPROTEIN"/>
    <property type="match status" value="1"/>
</dbReference>
<keyword evidence="6" id="KW-0540">Nuclease</keyword>
<evidence type="ECO:0000256" key="16">
    <source>
        <dbReference type="ARBA" id="ARBA00022918"/>
    </source>
</evidence>
<feature type="compositionally biased region" description="Acidic residues" evidence="24">
    <location>
        <begin position="1558"/>
        <end position="1569"/>
    </location>
</feature>
<dbReference type="EMBL" id="FQNC01000085">
    <property type="protein sequence ID" value="SGZ24333.1"/>
    <property type="molecule type" value="Genomic_DNA"/>
</dbReference>